<dbReference type="InterPro" id="IPR006311">
    <property type="entry name" value="TAT_signal"/>
</dbReference>
<evidence type="ECO:0008006" key="3">
    <source>
        <dbReference type="Google" id="ProtNLM"/>
    </source>
</evidence>
<gene>
    <name evidence="1" type="ORF">L0F81_42800</name>
</gene>
<dbReference type="Proteomes" id="UP001299012">
    <property type="component" value="Unassembled WGS sequence"/>
</dbReference>
<sequence length="61" mass="6778">MTDEVRDFERPARSRYRCPHREAVRMSRDHDLPEAPSRRLMLKGAALAAGALAATPGHAHA</sequence>
<keyword evidence="2" id="KW-1185">Reference proteome</keyword>
<dbReference type="EMBL" id="JAKKZF010000468">
    <property type="protein sequence ID" value="MCG0069900.1"/>
    <property type="molecule type" value="Genomic_DNA"/>
</dbReference>
<protein>
    <recommendedName>
        <fullName evidence="3">Twin-arginine translocation signal domain-containing protein</fullName>
    </recommendedName>
</protein>
<comment type="caution">
    <text evidence="1">The sequence shown here is derived from an EMBL/GenBank/DDBJ whole genome shotgun (WGS) entry which is preliminary data.</text>
</comment>
<feature type="non-terminal residue" evidence="1">
    <location>
        <position position="61"/>
    </location>
</feature>
<proteinExistence type="predicted"/>
<dbReference type="PROSITE" id="PS51318">
    <property type="entry name" value="TAT"/>
    <property type="match status" value="1"/>
</dbReference>
<reference evidence="1 2" key="1">
    <citation type="submission" date="2022-01" db="EMBL/GenBank/DDBJ databases">
        <title>Draft Genome Sequences of Seven Type Strains of the Genus Streptomyces.</title>
        <authorList>
            <person name="Aziz S."/>
            <person name="Coretto E."/>
            <person name="Chronakova A."/>
            <person name="Sproer C."/>
            <person name="Huber K."/>
            <person name="Nouioui I."/>
            <person name="Gross H."/>
        </authorList>
    </citation>
    <scope>NUCLEOTIDE SEQUENCE [LARGE SCALE GENOMIC DNA]</scope>
    <source>
        <strain evidence="1 2">DSM 41685</strain>
    </source>
</reference>
<evidence type="ECO:0000313" key="1">
    <source>
        <dbReference type="EMBL" id="MCG0069900.1"/>
    </source>
</evidence>
<name>A0ABS9JWF3_9ACTN</name>
<evidence type="ECO:0000313" key="2">
    <source>
        <dbReference type="Proteomes" id="UP001299012"/>
    </source>
</evidence>
<accession>A0ABS9JWF3</accession>
<organism evidence="1 2">
    <name type="scientific">Streptomyces tricolor</name>
    <dbReference type="NCBI Taxonomy" id="68277"/>
    <lineage>
        <taxon>Bacteria</taxon>
        <taxon>Bacillati</taxon>
        <taxon>Actinomycetota</taxon>
        <taxon>Actinomycetes</taxon>
        <taxon>Kitasatosporales</taxon>
        <taxon>Streptomycetaceae</taxon>
        <taxon>Streptomyces</taxon>
        <taxon>Streptomyces violaceoruber group</taxon>
    </lineage>
</organism>